<keyword evidence="7" id="KW-1003">Cell membrane</keyword>
<dbReference type="GO" id="GO:0005886">
    <property type="term" value="C:plasma membrane"/>
    <property type="evidence" value="ECO:0007669"/>
    <property type="project" value="UniProtKB-SubCell"/>
</dbReference>
<evidence type="ECO:0000256" key="13">
    <source>
        <dbReference type="SAM" id="Phobius"/>
    </source>
</evidence>
<dbReference type="Proteomes" id="UP000601522">
    <property type="component" value="Unassembled WGS sequence"/>
</dbReference>
<keyword evidence="11 13" id="KW-0472">Membrane</keyword>
<dbReference type="CDD" id="cd13140">
    <property type="entry name" value="MATE_like_1"/>
    <property type="match status" value="1"/>
</dbReference>
<dbReference type="GO" id="GO:0042910">
    <property type="term" value="F:xenobiotic transmembrane transporter activity"/>
    <property type="evidence" value="ECO:0007669"/>
    <property type="project" value="InterPro"/>
</dbReference>
<comment type="similarity">
    <text evidence="3">Belongs to the multi antimicrobial extrusion (MATE) (TC 2.A.66.1) family.</text>
</comment>
<feature type="transmembrane region" description="Helical" evidence="13">
    <location>
        <begin position="136"/>
        <end position="157"/>
    </location>
</feature>
<evidence type="ECO:0000256" key="1">
    <source>
        <dbReference type="ARBA" id="ARBA00003408"/>
    </source>
</evidence>
<comment type="subcellular location">
    <subcellularLocation>
        <location evidence="2">Cell membrane</location>
        <topology evidence="2">Multi-pass membrane protein</topology>
    </subcellularLocation>
</comment>
<evidence type="ECO:0000256" key="7">
    <source>
        <dbReference type="ARBA" id="ARBA00022475"/>
    </source>
</evidence>
<feature type="transmembrane region" description="Helical" evidence="13">
    <location>
        <begin position="365"/>
        <end position="386"/>
    </location>
</feature>
<comment type="caution">
    <text evidence="14">The sequence shown here is derived from an EMBL/GenBank/DDBJ whole genome shotgun (WGS) entry which is preliminary data.</text>
</comment>
<dbReference type="AlphaFoldDB" id="A0A926IPA4"/>
<dbReference type="PIRSF" id="PIRSF006603">
    <property type="entry name" value="DinF"/>
    <property type="match status" value="1"/>
</dbReference>
<evidence type="ECO:0000256" key="11">
    <source>
        <dbReference type="ARBA" id="ARBA00023136"/>
    </source>
</evidence>
<dbReference type="PANTHER" id="PTHR43298">
    <property type="entry name" value="MULTIDRUG RESISTANCE PROTEIN NORM-RELATED"/>
    <property type="match status" value="1"/>
</dbReference>
<dbReference type="InterPro" id="IPR050222">
    <property type="entry name" value="MATE_MdtK"/>
</dbReference>
<evidence type="ECO:0000256" key="10">
    <source>
        <dbReference type="ARBA" id="ARBA00023065"/>
    </source>
</evidence>
<feature type="transmembrane region" description="Helical" evidence="13">
    <location>
        <begin position="194"/>
        <end position="217"/>
    </location>
</feature>
<keyword evidence="5" id="KW-0813">Transport</keyword>
<dbReference type="NCBIfam" id="TIGR00797">
    <property type="entry name" value="matE"/>
    <property type="match status" value="1"/>
</dbReference>
<dbReference type="RefSeq" id="WP_249324341.1">
    <property type="nucleotide sequence ID" value="NZ_JACRTK010000004.1"/>
</dbReference>
<dbReference type="EMBL" id="JACRTK010000004">
    <property type="protein sequence ID" value="MBC8591478.1"/>
    <property type="molecule type" value="Genomic_DNA"/>
</dbReference>
<dbReference type="InterPro" id="IPR002528">
    <property type="entry name" value="MATE_fam"/>
</dbReference>
<protein>
    <recommendedName>
        <fullName evidence="4">Probable multidrug resistance protein NorM</fullName>
    </recommendedName>
    <alternativeName>
        <fullName evidence="12">Multidrug-efflux transporter</fullName>
    </alternativeName>
</protein>
<gene>
    <name evidence="14" type="ORF">H8689_10180</name>
</gene>
<keyword evidence="9 13" id="KW-1133">Transmembrane helix</keyword>
<feature type="transmembrane region" description="Helical" evidence="13">
    <location>
        <begin position="12"/>
        <end position="35"/>
    </location>
</feature>
<proteinExistence type="inferred from homology"/>
<evidence type="ECO:0000313" key="15">
    <source>
        <dbReference type="Proteomes" id="UP000601522"/>
    </source>
</evidence>
<keyword evidence="8 13" id="KW-0812">Transmembrane</keyword>
<feature type="transmembrane region" description="Helical" evidence="13">
    <location>
        <begin position="55"/>
        <end position="78"/>
    </location>
</feature>
<feature type="transmembrane region" description="Helical" evidence="13">
    <location>
        <begin position="393"/>
        <end position="414"/>
    </location>
</feature>
<evidence type="ECO:0000256" key="12">
    <source>
        <dbReference type="ARBA" id="ARBA00031636"/>
    </source>
</evidence>
<dbReference type="PANTHER" id="PTHR43298:SF2">
    <property type="entry name" value="FMN_FAD EXPORTER YEEO-RELATED"/>
    <property type="match status" value="1"/>
</dbReference>
<evidence type="ECO:0000256" key="6">
    <source>
        <dbReference type="ARBA" id="ARBA00022449"/>
    </source>
</evidence>
<evidence type="ECO:0000256" key="5">
    <source>
        <dbReference type="ARBA" id="ARBA00022448"/>
    </source>
</evidence>
<dbReference type="InterPro" id="IPR048279">
    <property type="entry name" value="MdtK-like"/>
</dbReference>
<keyword evidence="15" id="KW-1185">Reference proteome</keyword>
<feature type="transmembrane region" description="Helical" evidence="13">
    <location>
        <begin position="325"/>
        <end position="345"/>
    </location>
</feature>
<feature type="transmembrane region" description="Helical" evidence="13">
    <location>
        <begin position="99"/>
        <end position="124"/>
    </location>
</feature>
<evidence type="ECO:0000256" key="9">
    <source>
        <dbReference type="ARBA" id="ARBA00022989"/>
    </source>
</evidence>
<accession>A0A926IPA4</accession>
<evidence type="ECO:0000256" key="3">
    <source>
        <dbReference type="ARBA" id="ARBA00010199"/>
    </source>
</evidence>
<comment type="function">
    <text evidence="1">Multidrug efflux pump.</text>
</comment>
<dbReference type="GO" id="GO:0006811">
    <property type="term" value="P:monoatomic ion transport"/>
    <property type="evidence" value="ECO:0007669"/>
    <property type="project" value="UniProtKB-KW"/>
</dbReference>
<name>A0A926IPA4_9FIRM</name>
<evidence type="ECO:0000256" key="4">
    <source>
        <dbReference type="ARBA" id="ARBA00020268"/>
    </source>
</evidence>
<evidence type="ECO:0000256" key="2">
    <source>
        <dbReference type="ARBA" id="ARBA00004651"/>
    </source>
</evidence>
<sequence length="455" mass="49559">MSKNINLTEGNIIKAITKLALPIMGTSFIQMAYNLTDIMWLGRLSTNAVAAAGTAGYFLWFGTGLILISQIGIGVCVAQSYGKGELEEAKKYISNGIQLDVFIGIIYSLILYLFRYNIIGFFNIDDISVFNMAVEYLKIISIGLIFHFINPIFSTILNSSGDSVTPFRVNTLGLIFNIILDPLLIFGLGPIKGLGIKGAALATILAQFMVTIIFIIVGKQNLKLYSHVKLIKKPNFTYIKKIVTLGFPAFLQTSVHSGISMILTRIVAQFGPTPIAVSSVGSQIESVSWMTSEGFSSAISAFMGQNYGAKKYHRIKEGYKKGMEIVGAIGIFATLLLIIGAEPLFKIFIPEDPAAIEEGIRYLRILGLSQFFMSIEIGTAGAFNGLGRTLPPAITSIIFNALRIPIAIGLSSYISMGTSGVWWAISITGIIKGIILPIIFVRLMRKGFSNKEVLE</sequence>
<keyword evidence="10" id="KW-0406">Ion transport</keyword>
<dbReference type="Pfam" id="PF01554">
    <property type="entry name" value="MatE"/>
    <property type="match status" value="2"/>
</dbReference>
<organism evidence="14 15">
    <name type="scientific">Wansuia hejianensis</name>
    <dbReference type="NCBI Taxonomy" id="2763667"/>
    <lineage>
        <taxon>Bacteria</taxon>
        <taxon>Bacillati</taxon>
        <taxon>Bacillota</taxon>
        <taxon>Clostridia</taxon>
        <taxon>Lachnospirales</taxon>
        <taxon>Lachnospiraceae</taxon>
        <taxon>Wansuia</taxon>
    </lineage>
</organism>
<dbReference type="GO" id="GO:0015297">
    <property type="term" value="F:antiporter activity"/>
    <property type="evidence" value="ECO:0007669"/>
    <property type="project" value="UniProtKB-KW"/>
</dbReference>
<evidence type="ECO:0000256" key="8">
    <source>
        <dbReference type="ARBA" id="ARBA00022692"/>
    </source>
</evidence>
<reference evidence="14 15" key="1">
    <citation type="submission" date="2020-08" db="EMBL/GenBank/DDBJ databases">
        <title>Genome public.</title>
        <authorList>
            <person name="Liu C."/>
            <person name="Sun Q."/>
        </authorList>
    </citation>
    <scope>NUCLEOTIDE SEQUENCE [LARGE SCALE GENOMIC DNA]</scope>
    <source>
        <strain evidence="14 15">NSJ-26</strain>
    </source>
</reference>
<keyword evidence="6" id="KW-0050">Antiport</keyword>
<evidence type="ECO:0000313" key="14">
    <source>
        <dbReference type="EMBL" id="MBC8591478.1"/>
    </source>
</evidence>
<feature type="transmembrane region" description="Helical" evidence="13">
    <location>
        <begin position="420"/>
        <end position="441"/>
    </location>
</feature>
<feature type="transmembrane region" description="Helical" evidence="13">
    <location>
        <begin position="169"/>
        <end position="188"/>
    </location>
</feature>